<organism evidence="1 2">
    <name type="scientific">Rattus norvegicus</name>
    <name type="common">Rat</name>
    <dbReference type="NCBI Taxonomy" id="10116"/>
    <lineage>
        <taxon>Eukaryota</taxon>
        <taxon>Metazoa</taxon>
        <taxon>Chordata</taxon>
        <taxon>Craniata</taxon>
        <taxon>Vertebrata</taxon>
        <taxon>Euteleostomi</taxon>
        <taxon>Mammalia</taxon>
        <taxon>Eutheria</taxon>
        <taxon>Euarchontoglires</taxon>
        <taxon>Glires</taxon>
        <taxon>Rodentia</taxon>
        <taxon>Myomorpha</taxon>
        <taxon>Muroidea</taxon>
        <taxon>Muridae</taxon>
        <taxon>Murinae</taxon>
        <taxon>Rattus</taxon>
    </lineage>
</organism>
<name>A6I4H8_RAT</name>
<evidence type="ECO:0000313" key="1">
    <source>
        <dbReference type="EMBL" id="EDM09936.1"/>
    </source>
</evidence>
<reference evidence="2" key="1">
    <citation type="submission" date="2005-09" db="EMBL/GenBank/DDBJ databases">
        <authorList>
            <person name="Mural R.J."/>
            <person name="Li P.W."/>
            <person name="Adams M.D."/>
            <person name="Amanatides P.G."/>
            <person name="Baden-Tillson H."/>
            <person name="Barnstead M."/>
            <person name="Chin S.H."/>
            <person name="Dew I."/>
            <person name="Evans C.A."/>
            <person name="Ferriera S."/>
            <person name="Flanigan M."/>
            <person name="Fosler C."/>
            <person name="Glodek A."/>
            <person name="Gu Z."/>
            <person name="Holt R.A."/>
            <person name="Jennings D."/>
            <person name="Kraft C.L."/>
            <person name="Lu F."/>
            <person name="Nguyen T."/>
            <person name="Nusskern D.R."/>
            <person name="Pfannkoch C.M."/>
            <person name="Sitter C."/>
            <person name="Sutton G.G."/>
            <person name="Venter J.C."/>
            <person name="Wang Z."/>
            <person name="Woodage T."/>
            <person name="Zheng X.H."/>
            <person name="Zhong F."/>
        </authorList>
    </citation>
    <scope>NUCLEOTIDE SEQUENCE [LARGE SCALE GENOMIC DNA]</scope>
    <source>
        <strain>BN</strain>
        <strain evidence="2">Sprague-Dawley</strain>
    </source>
</reference>
<dbReference type="Proteomes" id="UP000234681">
    <property type="component" value="Chromosome 2"/>
</dbReference>
<gene>
    <name evidence="1" type="ORF">rCG_44699</name>
</gene>
<dbReference type="EMBL" id="CH473955">
    <property type="protein sequence ID" value="EDM09936.1"/>
    <property type="molecule type" value="Genomic_DNA"/>
</dbReference>
<sequence>MPLAQPIGKIDNRRRLCHIQLYNMYGRKQSERFE</sequence>
<dbReference type="AlphaFoldDB" id="A6I4H8"/>
<proteinExistence type="predicted"/>
<protein>
    <submittedName>
        <fullName evidence="1">RCG44699</fullName>
    </submittedName>
</protein>
<accession>A6I4H8</accession>
<evidence type="ECO:0000313" key="2">
    <source>
        <dbReference type="Proteomes" id="UP000234681"/>
    </source>
</evidence>